<dbReference type="PANTHER" id="PTHR43617:SF20">
    <property type="entry name" value="N-ALPHA-ACETYLTRANSFERASE RIMI"/>
    <property type="match status" value="1"/>
</dbReference>
<evidence type="ECO:0000313" key="3">
    <source>
        <dbReference type="Proteomes" id="UP000229054"/>
    </source>
</evidence>
<dbReference type="SUPFAM" id="SSF55729">
    <property type="entry name" value="Acyl-CoA N-acyltransferases (Nat)"/>
    <property type="match status" value="1"/>
</dbReference>
<evidence type="ECO:0000259" key="1">
    <source>
        <dbReference type="PROSITE" id="PS51186"/>
    </source>
</evidence>
<keyword evidence="2" id="KW-0808">Transferase</keyword>
<comment type="caution">
    <text evidence="2">The sequence shown here is derived from an EMBL/GenBank/DDBJ whole genome shotgun (WGS) entry which is preliminary data.</text>
</comment>
<sequence>MKLKLRLVDELRSSSPFVDARAVDELRSSSPFAEARVRKFTFSDLKRILEIEKSSFTTDAYPKSRFAKLAKKHSDGFFVIENAGKILGYIIGYKTKKNQGDLDSIAIDPKYRKLGIGKLLLRYILNQFKKKGLRHASLEVRAKNKTAISFYRDMGFKAKRVIKEFYRDKADAYQMERAI</sequence>
<dbReference type="AlphaFoldDB" id="A0A2G9YTI1"/>
<dbReference type="EMBL" id="PCRN01000001">
    <property type="protein sequence ID" value="PIP22538.1"/>
    <property type="molecule type" value="Genomic_DNA"/>
</dbReference>
<reference evidence="2 3" key="1">
    <citation type="submission" date="2017-09" db="EMBL/GenBank/DDBJ databases">
        <title>Depth-based differentiation of microbial function through sediment-hosted aquifers and enrichment of novel symbionts in the deep terrestrial subsurface.</title>
        <authorList>
            <person name="Probst A.J."/>
            <person name="Ladd B."/>
            <person name="Jarett J.K."/>
            <person name="Geller-Mcgrath D.E."/>
            <person name="Sieber C.M."/>
            <person name="Emerson J.B."/>
            <person name="Anantharaman K."/>
            <person name="Thomas B.C."/>
            <person name="Malmstrom R."/>
            <person name="Stieglmeier M."/>
            <person name="Klingl A."/>
            <person name="Woyke T."/>
            <person name="Ryan C.M."/>
            <person name="Banfield J.F."/>
        </authorList>
    </citation>
    <scope>NUCLEOTIDE SEQUENCE [LARGE SCALE GENOMIC DNA]</scope>
    <source>
        <strain evidence="2">CG23_combo_of_CG06-09_8_20_14_all_39_25</strain>
    </source>
</reference>
<dbReference type="Gene3D" id="3.40.630.30">
    <property type="match status" value="1"/>
</dbReference>
<protein>
    <submittedName>
        <fullName evidence="2">Ribosomal-protein-alanine N-acetyltransferase</fullName>
    </submittedName>
</protein>
<dbReference type="InterPro" id="IPR050276">
    <property type="entry name" value="MshD_Acetyltransferase"/>
</dbReference>
<dbReference type="CDD" id="cd04301">
    <property type="entry name" value="NAT_SF"/>
    <property type="match status" value="1"/>
</dbReference>
<dbReference type="NCBIfam" id="TIGR01575">
    <property type="entry name" value="rimI"/>
    <property type="match status" value="1"/>
</dbReference>
<dbReference type="InterPro" id="IPR016181">
    <property type="entry name" value="Acyl_CoA_acyltransferase"/>
</dbReference>
<dbReference type="InterPro" id="IPR000182">
    <property type="entry name" value="GNAT_dom"/>
</dbReference>
<dbReference type="InterPro" id="IPR006464">
    <property type="entry name" value="AcTrfase_RimI/Ard1"/>
</dbReference>
<dbReference type="PANTHER" id="PTHR43617">
    <property type="entry name" value="L-AMINO ACID N-ACETYLTRANSFERASE"/>
    <property type="match status" value="1"/>
</dbReference>
<name>A0A2G9YTI1_9BACT</name>
<dbReference type="PROSITE" id="PS51186">
    <property type="entry name" value="GNAT"/>
    <property type="match status" value="1"/>
</dbReference>
<dbReference type="Pfam" id="PF00583">
    <property type="entry name" value="Acetyltransf_1"/>
    <property type="match status" value="1"/>
</dbReference>
<organism evidence="2 3">
    <name type="scientific">Candidatus Nealsonbacteria bacterium CG23_combo_of_CG06-09_8_20_14_all_39_25</name>
    <dbReference type="NCBI Taxonomy" id="1974723"/>
    <lineage>
        <taxon>Bacteria</taxon>
        <taxon>Candidatus Nealsoniibacteriota</taxon>
    </lineage>
</organism>
<feature type="domain" description="N-acetyltransferase" evidence="1">
    <location>
        <begin position="35"/>
        <end position="179"/>
    </location>
</feature>
<gene>
    <name evidence="2" type="primary">rimI</name>
    <name evidence="2" type="ORF">COX38_00025</name>
</gene>
<evidence type="ECO:0000313" key="2">
    <source>
        <dbReference type="EMBL" id="PIP22538.1"/>
    </source>
</evidence>
<proteinExistence type="predicted"/>
<dbReference type="GO" id="GO:0008999">
    <property type="term" value="F:protein-N-terminal-alanine acetyltransferase activity"/>
    <property type="evidence" value="ECO:0007669"/>
    <property type="project" value="TreeGrafter"/>
</dbReference>
<dbReference type="Proteomes" id="UP000229054">
    <property type="component" value="Unassembled WGS sequence"/>
</dbReference>
<accession>A0A2G9YTI1</accession>